<evidence type="ECO:0000313" key="1">
    <source>
        <dbReference type="EMBL" id="BBC34885.1"/>
    </source>
</evidence>
<name>A0ABM7FFC7_9ACTN</name>
<proteinExistence type="predicted"/>
<reference evidence="1 2" key="1">
    <citation type="journal article" date="2010" name="ChemBioChem">
        <title>Cloning and characterization of the biosynthetic gene cluster of 16-membered macrolide antibiotic FD-891: involvement of a dual functional cytochrome P450 monooxygenase catalyzing epoxidation and hydroxylation.</title>
        <authorList>
            <person name="Kudo F."/>
            <person name="Motegi A."/>
            <person name="Mizoue K."/>
            <person name="Eguchi T."/>
        </authorList>
    </citation>
    <scope>NUCLEOTIDE SEQUENCE [LARGE SCALE GENOMIC DNA]</scope>
    <source>
        <strain evidence="1 2">A-8890</strain>
    </source>
</reference>
<protein>
    <submittedName>
        <fullName evidence="1">Uncharacterized protein</fullName>
    </submittedName>
</protein>
<gene>
    <name evidence="1" type="ORF">SGFS_061790</name>
</gene>
<keyword evidence="2" id="KW-1185">Reference proteome</keyword>
<dbReference type="EMBL" id="AP018448">
    <property type="protein sequence ID" value="BBC34885.1"/>
    <property type="molecule type" value="Genomic_DNA"/>
</dbReference>
<organism evidence="1 2">
    <name type="scientific">Streptomyces graminofaciens</name>
    <dbReference type="NCBI Taxonomy" id="68212"/>
    <lineage>
        <taxon>Bacteria</taxon>
        <taxon>Bacillati</taxon>
        <taxon>Actinomycetota</taxon>
        <taxon>Actinomycetes</taxon>
        <taxon>Kitasatosporales</taxon>
        <taxon>Streptomycetaceae</taxon>
        <taxon>Streptomyces</taxon>
    </lineage>
</organism>
<accession>A0ABM7FFC7</accession>
<dbReference type="RefSeq" id="WP_286254942.1">
    <property type="nucleotide sequence ID" value="NZ_AP018448.1"/>
</dbReference>
<reference evidence="1 2" key="2">
    <citation type="journal article" date="2023" name="ChemBioChem">
        <title>Acyltransferase Domain Exchange between Two Independent Type I Polyketide Synthases in the Same Producer Strain of Macrolide Antibiotics.</title>
        <authorList>
            <person name="Kudo F."/>
            <person name="Kishikawa K."/>
            <person name="Tsuboi K."/>
            <person name="Kido T."/>
            <person name="Usui T."/>
            <person name="Hashimoto J."/>
            <person name="Shin-Ya K."/>
            <person name="Miyanaga A."/>
            <person name="Eguchi T."/>
        </authorList>
    </citation>
    <scope>NUCLEOTIDE SEQUENCE [LARGE SCALE GENOMIC DNA]</scope>
    <source>
        <strain evidence="1 2">A-8890</strain>
    </source>
</reference>
<dbReference type="Proteomes" id="UP001321542">
    <property type="component" value="Chromosome"/>
</dbReference>
<sequence>MNRRCLETGDQGGDAHLMTTVTTFATAIDVTLTELKLEAFLPVDSATAEALQAAADGGHGW</sequence>
<evidence type="ECO:0000313" key="2">
    <source>
        <dbReference type="Proteomes" id="UP001321542"/>
    </source>
</evidence>